<dbReference type="Proteomes" id="UP000614058">
    <property type="component" value="Unassembled WGS sequence"/>
</dbReference>
<reference evidence="3 4" key="1">
    <citation type="journal article" date="2021" name="Pathogens">
        <title>Isolation and Characterization of Kingella bonacorsii sp. nov., A Novel Kingella Species Detected in a Stable Periodontitis Subject.</title>
        <authorList>
            <person name="Antezack A."/>
            <person name="Boxberger M."/>
            <person name="Rolland C."/>
            <person name="Monnet-Corti V."/>
            <person name="La Scola B."/>
        </authorList>
    </citation>
    <scope>NUCLEOTIDE SEQUENCE [LARGE SCALE GENOMIC DNA]</scope>
    <source>
        <strain evidence="3 4">Marseille-Q4569</strain>
    </source>
</reference>
<sequence length="172" mass="18431">MKKLSLIAAALLLAACSSTPPAQYYQLPDSAFRLPAQSNPAHNIGVKIVLAAPINGDSLLYQSDEHTLTLAQQNLWASPLDQALARALANKLNAAGSLKYQPAEASSAQLTVYIDRFQGSYRGETEISGYARWQNGTQTPFHVTTPQQGDGYAAMLNSLDKGLASVAQQIAR</sequence>
<feature type="signal peptide" evidence="1">
    <location>
        <begin position="1"/>
        <end position="24"/>
    </location>
</feature>
<evidence type="ECO:0000256" key="1">
    <source>
        <dbReference type="SAM" id="SignalP"/>
    </source>
</evidence>
<evidence type="ECO:0000313" key="3">
    <source>
        <dbReference type="EMBL" id="MBK0395389.1"/>
    </source>
</evidence>
<name>A0ABS1BQ39_9NEIS</name>
<comment type="caution">
    <text evidence="3">The sequence shown here is derived from an EMBL/GenBank/DDBJ whole genome shotgun (WGS) entry which is preliminary data.</text>
</comment>
<feature type="domain" description="ABC-type transport auxiliary lipoprotein component" evidence="2">
    <location>
        <begin position="25"/>
        <end position="171"/>
    </location>
</feature>
<dbReference type="SUPFAM" id="SSF159594">
    <property type="entry name" value="XCC0632-like"/>
    <property type="match status" value="1"/>
</dbReference>
<gene>
    <name evidence="3" type="ORF">JDW22_02005</name>
</gene>
<protein>
    <submittedName>
        <fullName evidence="3">Membrane integrity-associated transporter subunit PqiC</fullName>
    </submittedName>
</protein>
<dbReference type="EMBL" id="JAEHNZ010000001">
    <property type="protein sequence ID" value="MBK0395389.1"/>
    <property type="molecule type" value="Genomic_DNA"/>
</dbReference>
<feature type="chain" id="PRO_5046345417" evidence="1">
    <location>
        <begin position="25"/>
        <end position="172"/>
    </location>
</feature>
<proteinExistence type="predicted"/>
<keyword evidence="4" id="KW-1185">Reference proteome</keyword>
<organism evidence="3 4">
    <name type="scientific">Kingella bonacorsii</name>
    <dbReference type="NCBI Taxonomy" id="2796361"/>
    <lineage>
        <taxon>Bacteria</taxon>
        <taxon>Pseudomonadati</taxon>
        <taxon>Pseudomonadota</taxon>
        <taxon>Betaproteobacteria</taxon>
        <taxon>Neisseriales</taxon>
        <taxon>Neisseriaceae</taxon>
        <taxon>Kingella</taxon>
    </lineage>
</organism>
<dbReference type="Pfam" id="PF03886">
    <property type="entry name" value="ABC_trans_aux"/>
    <property type="match status" value="1"/>
</dbReference>
<keyword evidence="1" id="KW-0732">Signal</keyword>
<dbReference type="Gene3D" id="3.40.50.10610">
    <property type="entry name" value="ABC-type transport auxiliary lipoprotein component"/>
    <property type="match status" value="1"/>
</dbReference>
<accession>A0ABS1BQ39</accession>
<dbReference type="InterPro" id="IPR005586">
    <property type="entry name" value="ABC_trans_aux"/>
</dbReference>
<evidence type="ECO:0000313" key="4">
    <source>
        <dbReference type="Proteomes" id="UP000614058"/>
    </source>
</evidence>
<dbReference type="PROSITE" id="PS51257">
    <property type="entry name" value="PROKAR_LIPOPROTEIN"/>
    <property type="match status" value="1"/>
</dbReference>
<evidence type="ECO:0000259" key="2">
    <source>
        <dbReference type="Pfam" id="PF03886"/>
    </source>
</evidence>